<sequence length="469" mass="48081">MPPLALALSLLFLPALSFSEPIHIPLARRELSARRFDPGREANNLRAKYGFGTVNATTPASRRASRRASSAGIPVINQDQDSSYFGSVTIGTPPQSFNVILDTGSSDLWVATTDCAQCDPATPLFQSSKSSSFQASNSVNSAVTIRYGSGAVAGSLSSDTVTMGGFNIPSQTFLSVNRLTGGLLDGSVSGIMGLAFSTIASTKATPFWQALANGNQLSSQEMGFFLTRASPTSQVQDVDGGVFTLGGTNSSLFTGDIDFQNMPTSPPSFWLLSLSSVTVGGKSVQITSGDSAVSAIDTGTTLIGGPSNDVAAIWAAVPGSGPSQAQQGFFNFPCSTQVSVSLSFGGKSWAINPQDMNIGQESRGSTMCLGAIFDLSMGTNIESGSGNPNWVIGDTFLKNVYSVFRASPPSVGFAQLSSLAGGSGAPSTTGSSDNSGSSGGSNSSAGSTAKATSFVMLASLLSALFMAFL</sequence>
<dbReference type="InterPro" id="IPR021109">
    <property type="entry name" value="Peptidase_aspartic_dom_sf"/>
</dbReference>
<dbReference type="InterPro" id="IPR001461">
    <property type="entry name" value="Aspartic_peptidase_A1"/>
</dbReference>
<protein>
    <recommendedName>
        <fullName evidence="9">Peptidase A1 domain-containing protein</fullName>
    </recommendedName>
</protein>
<dbReference type="PROSITE" id="PS51767">
    <property type="entry name" value="PEPTIDASE_A1"/>
    <property type="match status" value="1"/>
</dbReference>
<dbReference type="PANTHER" id="PTHR47966">
    <property type="entry name" value="BETA-SITE APP-CLEAVING ENZYME, ISOFORM A-RELATED"/>
    <property type="match status" value="1"/>
</dbReference>
<dbReference type="Pfam" id="PF00026">
    <property type="entry name" value="Asp"/>
    <property type="match status" value="1"/>
</dbReference>
<evidence type="ECO:0000256" key="2">
    <source>
        <dbReference type="ARBA" id="ARBA00022670"/>
    </source>
</evidence>
<dbReference type="CDD" id="cd05471">
    <property type="entry name" value="pepsin_like"/>
    <property type="match status" value="1"/>
</dbReference>
<accession>A0A067SVT6</accession>
<dbReference type="Proteomes" id="UP000027222">
    <property type="component" value="Unassembled WGS sequence"/>
</dbReference>
<dbReference type="Gene3D" id="2.40.70.10">
    <property type="entry name" value="Acid Proteases"/>
    <property type="match status" value="2"/>
</dbReference>
<evidence type="ECO:0000259" key="9">
    <source>
        <dbReference type="PROSITE" id="PS51767"/>
    </source>
</evidence>
<feature type="region of interest" description="Disordered" evidence="7">
    <location>
        <begin position="424"/>
        <end position="443"/>
    </location>
</feature>
<evidence type="ECO:0000313" key="10">
    <source>
        <dbReference type="EMBL" id="KDR75030.1"/>
    </source>
</evidence>
<dbReference type="GO" id="GO:0006508">
    <property type="term" value="P:proteolysis"/>
    <property type="evidence" value="ECO:0007669"/>
    <property type="project" value="UniProtKB-KW"/>
</dbReference>
<evidence type="ECO:0000256" key="1">
    <source>
        <dbReference type="ARBA" id="ARBA00007447"/>
    </source>
</evidence>
<evidence type="ECO:0000256" key="8">
    <source>
        <dbReference type="SAM" id="SignalP"/>
    </source>
</evidence>
<dbReference type="HOGENOM" id="CLU_013253_1_2_1"/>
<feature type="chain" id="PRO_5001646276" description="Peptidase A1 domain-containing protein" evidence="8">
    <location>
        <begin position="20"/>
        <end position="469"/>
    </location>
</feature>
<dbReference type="EMBL" id="KL142381">
    <property type="protein sequence ID" value="KDR75030.1"/>
    <property type="molecule type" value="Genomic_DNA"/>
</dbReference>
<dbReference type="InterPro" id="IPR001969">
    <property type="entry name" value="Aspartic_peptidase_AS"/>
</dbReference>
<evidence type="ECO:0000256" key="5">
    <source>
        <dbReference type="PIRSR" id="PIRSR601461-1"/>
    </source>
</evidence>
<name>A0A067SVT6_GALM3</name>
<keyword evidence="2 6" id="KW-0645">Protease</keyword>
<dbReference type="PROSITE" id="PS00141">
    <property type="entry name" value="ASP_PROTEASE"/>
    <property type="match status" value="1"/>
</dbReference>
<dbReference type="SUPFAM" id="SSF50630">
    <property type="entry name" value="Acid proteases"/>
    <property type="match status" value="1"/>
</dbReference>
<feature type="active site" evidence="5">
    <location>
        <position position="297"/>
    </location>
</feature>
<evidence type="ECO:0000256" key="3">
    <source>
        <dbReference type="ARBA" id="ARBA00022750"/>
    </source>
</evidence>
<keyword evidence="4 6" id="KW-0378">Hydrolase</keyword>
<reference evidence="11" key="1">
    <citation type="journal article" date="2014" name="Proc. Natl. Acad. Sci. U.S.A.">
        <title>Extensive sampling of basidiomycete genomes demonstrates inadequacy of the white-rot/brown-rot paradigm for wood decay fungi.</title>
        <authorList>
            <person name="Riley R."/>
            <person name="Salamov A.A."/>
            <person name="Brown D.W."/>
            <person name="Nagy L.G."/>
            <person name="Floudas D."/>
            <person name="Held B.W."/>
            <person name="Levasseur A."/>
            <person name="Lombard V."/>
            <person name="Morin E."/>
            <person name="Otillar R."/>
            <person name="Lindquist E.A."/>
            <person name="Sun H."/>
            <person name="LaButti K.M."/>
            <person name="Schmutz J."/>
            <person name="Jabbour D."/>
            <person name="Luo H."/>
            <person name="Baker S.E."/>
            <person name="Pisabarro A.G."/>
            <person name="Walton J.D."/>
            <person name="Blanchette R.A."/>
            <person name="Henrissat B."/>
            <person name="Martin F."/>
            <person name="Cullen D."/>
            <person name="Hibbett D.S."/>
            <person name="Grigoriev I.V."/>
        </authorList>
    </citation>
    <scope>NUCLEOTIDE SEQUENCE [LARGE SCALE GENOMIC DNA]</scope>
    <source>
        <strain evidence="11">CBS 339.88</strain>
    </source>
</reference>
<gene>
    <name evidence="10" type="ORF">GALMADRAFT_248881</name>
</gene>
<comment type="similarity">
    <text evidence="1 6">Belongs to the peptidase A1 family.</text>
</comment>
<dbReference type="OrthoDB" id="771136at2759"/>
<keyword evidence="11" id="KW-1185">Reference proteome</keyword>
<evidence type="ECO:0000256" key="6">
    <source>
        <dbReference type="RuleBase" id="RU000454"/>
    </source>
</evidence>
<evidence type="ECO:0000256" key="7">
    <source>
        <dbReference type="SAM" id="MobiDB-lite"/>
    </source>
</evidence>
<feature type="active site" evidence="5">
    <location>
        <position position="102"/>
    </location>
</feature>
<evidence type="ECO:0000256" key="4">
    <source>
        <dbReference type="ARBA" id="ARBA00022801"/>
    </source>
</evidence>
<dbReference type="FunFam" id="2.40.70.10:FF:000115">
    <property type="entry name" value="Lysosomal aspartic protease"/>
    <property type="match status" value="1"/>
</dbReference>
<proteinExistence type="inferred from homology"/>
<evidence type="ECO:0000313" key="11">
    <source>
        <dbReference type="Proteomes" id="UP000027222"/>
    </source>
</evidence>
<dbReference type="AlphaFoldDB" id="A0A067SVT6"/>
<dbReference type="PRINTS" id="PR00792">
    <property type="entry name" value="PEPSIN"/>
</dbReference>
<dbReference type="GO" id="GO:0004190">
    <property type="term" value="F:aspartic-type endopeptidase activity"/>
    <property type="evidence" value="ECO:0007669"/>
    <property type="project" value="UniProtKB-KW"/>
</dbReference>
<dbReference type="InterPro" id="IPR033121">
    <property type="entry name" value="PEPTIDASE_A1"/>
</dbReference>
<organism evidence="10 11">
    <name type="scientific">Galerina marginata (strain CBS 339.88)</name>
    <dbReference type="NCBI Taxonomy" id="685588"/>
    <lineage>
        <taxon>Eukaryota</taxon>
        <taxon>Fungi</taxon>
        <taxon>Dikarya</taxon>
        <taxon>Basidiomycota</taxon>
        <taxon>Agaricomycotina</taxon>
        <taxon>Agaricomycetes</taxon>
        <taxon>Agaricomycetidae</taxon>
        <taxon>Agaricales</taxon>
        <taxon>Agaricineae</taxon>
        <taxon>Strophariaceae</taxon>
        <taxon>Galerina</taxon>
    </lineage>
</organism>
<dbReference type="PANTHER" id="PTHR47966:SF6">
    <property type="entry name" value="PEPTIDASE A1 DOMAIN-CONTAINING PROTEIN"/>
    <property type="match status" value="1"/>
</dbReference>
<keyword evidence="3 6" id="KW-0064">Aspartyl protease</keyword>
<dbReference type="InterPro" id="IPR034164">
    <property type="entry name" value="Pepsin-like_dom"/>
</dbReference>
<keyword evidence="8" id="KW-0732">Signal</keyword>
<feature type="domain" description="Peptidase A1" evidence="9">
    <location>
        <begin position="84"/>
        <end position="414"/>
    </location>
</feature>
<feature type="signal peptide" evidence="8">
    <location>
        <begin position="1"/>
        <end position="19"/>
    </location>
</feature>